<gene>
    <name evidence="3" type="ORF">RDI58_013684</name>
</gene>
<accession>A0AAN8TLI8</accession>
<dbReference type="GO" id="GO:0006520">
    <property type="term" value="P:amino acid metabolic process"/>
    <property type="evidence" value="ECO:0007669"/>
    <property type="project" value="TreeGrafter"/>
</dbReference>
<dbReference type="PANTHER" id="PTHR43795">
    <property type="entry name" value="BIFUNCTIONAL ASPARTATE AMINOTRANSFERASE AND GLUTAMATE/ASPARTATE-PREPHENATE AMINOTRANSFERASE-RELATED"/>
    <property type="match status" value="1"/>
</dbReference>
<dbReference type="AlphaFoldDB" id="A0AAN8TLI8"/>
<evidence type="ECO:0000259" key="2">
    <source>
        <dbReference type="Pfam" id="PF00155"/>
    </source>
</evidence>
<dbReference type="GO" id="GO:0030170">
    <property type="term" value="F:pyridoxal phosphate binding"/>
    <property type="evidence" value="ECO:0007669"/>
    <property type="project" value="InterPro"/>
</dbReference>
<dbReference type="Pfam" id="PF00155">
    <property type="entry name" value="Aminotran_1_2"/>
    <property type="match status" value="1"/>
</dbReference>
<dbReference type="InterPro" id="IPR015422">
    <property type="entry name" value="PyrdxlP-dep_Trfase_small"/>
</dbReference>
<dbReference type="PRINTS" id="PR00753">
    <property type="entry name" value="ACCSYNTHASE"/>
</dbReference>
<keyword evidence="1" id="KW-0663">Pyridoxal phosphate</keyword>
<reference evidence="3 4" key="1">
    <citation type="submission" date="2024-02" db="EMBL/GenBank/DDBJ databases">
        <title>de novo genome assembly of Solanum bulbocastanum strain 11H21.</title>
        <authorList>
            <person name="Hosaka A.J."/>
        </authorList>
    </citation>
    <scope>NUCLEOTIDE SEQUENCE [LARGE SCALE GENOMIC DNA]</scope>
    <source>
        <tissue evidence="3">Young leaves</tissue>
    </source>
</reference>
<dbReference type="InterPro" id="IPR015424">
    <property type="entry name" value="PyrdxlP-dep_Trfase"/>
</dbReference>
<protein>
    <recommendedName>
        <fullName evidence="2">Aminotransferase class I/classII large domain-containing protein</fullName>
    </recommendedName>
</protein>
<evidence type="ECO:0000256" key="1">
    <source>
        <dbReference type="ARBA" id="ARBA00022898"/>
    </source>
</evidence>
<proteinExistence type="predicted"/>
<dbReference type="InterPro" id="IPR004839">
    <property type="entry name" value="Aminotransferase_I/II_large"/>
</dbReference>
<dbReference type="PANTHER" id="PTHR43795:SF42">
    <property type="entry name" value="1-AMINOCYCLOPROPANE-1-CARBOXYLATE SYNTHASE 4"/>
    <property type="match status" value="1"/>
</dbReference>
<dbReference type="InterPro" id="IPR050478">
    <property type="entry name" value="Ethylene_sulfur-biosynth"/>
</dbReference>
<name>A0AAN8TLI8_SOLBU</name>
<dbReference type="SUPFAM" id="SSF53383">
    <property type="entry name" value="PLP-dependent transferases"/>
    <property type="match status" value="1"/>
</dbReference>
<dbReference type="EMBL" id="JBANQN010000005">
    <property type="protein sequence ID" value="KAK6789884.1"/>
    <property type="molecule type" value="Genomic_DNA"/>
</dbReference>
<dbReference type="GO" id="GO:0008483">
    <property type="term" value="F:transaminase activity"/>
    <property type="evidence" value="ECO:0007669"/>
    <property type="project" value="TreeGrafter"/>
</dbReference>
<comment type="caution">
    <text evidence="3">The sequence shown here is derived from an EMBL/GenBank/DDBJ whole genome shotgun (WGS) entry which is preliminary data.</text>
</comment>
<evidence type="ECO:0000313" key="4">
    <source>
        <dbReference type="Proteomes" id="UP001371456"/>
    </source>
</evidence>
<evidence type="ECO:0000313" key="3">
    <source>
        <dbReference type="EMBL" id="KAK6789884.1"/>
    </source>
</evidence>
<dbReference type="Gene3D" id="3.90.1150.10">
    <property type="entry name" value="Aspartate Aminotransferase, domain 1"/>
    <property type="match status" value="1"/>
</dbReference>
<dbReference type="Proteomes" id="UP001371456">
    <property type="component" value="Unassembled WGS sequence"/>
</dbReference>
<sequence>MGSHISKLQPRLLLLANLWRRLRNFQAIRVGTSNVVLSKLATNEQHGENSLYFDGWKAYDNDPFHPVNNPNGVIQLGLAENQLSIDRIEDWIKRNPKASICTHEGIEWFRRITNFQDYHGLPEFTTGIAKHMEKQDMVRLILIQNV</sequence>
<organism evidence="3 4">
    <name type="scientific">Solanum bulbocastanum</name>
    <name type="common">Wild potato</name>
    <dbReference type="NCBI Taxonomy" id="147425"/>
    <lineage>
        <taxon>Eukaryota</taxon>
        <taxon>Viridiplantae</taxon>
        <taxon>Streptophyta</taxon>
        <taxon>Embryophyta</taxon>
        <taxon>Tracheophyta</taxon>
        <taxon>Spermatophyta</taxon>
        <taxon>Magnoliopsida</taxon>
        <taxon>eudicotyledons</taxon>
        <taxon>Gunneridae</taxon>
        <taxon>Pentapetalae</taxon>
        <taxon>asterids</taxon>
        <taxon>lamiids</taxon>
        <taxon>Solanales</taxon>
        <taxon>Solanaceae</taxon>
        <taxon>Solanoideae</taxon>
        <taxon>Solaneae</taxon>
        <taxon>Solanum</taxon>
    </lineage>
</organism>
<keyword evidence="4" id="KW-1185">Reference proteome</keyword>
<feature type="domain" description="Aminotransferase class I/classII large" evidence="2">
    <location>
        <begin position="74"/>
        <end position="136"/>
    </location>
</feature>